<dbReference type="GO" id="GO:0005634">
    <property type="term" value="C:nucleus"/>
    <property type="evidence" value="ECO:0007669"/>
    <property type="project" value="UniProtKB-SubCell"/>
</dbReference>
<feature type="region of interest" description="Disordered" evidence="6">
    <location>
        <begin position="167"/>
        <end position="190"/>
    </location>
</feature>
<name>A0A9W7HC31_HIBTR</name>
<dbReference type="InterPro" id="IPR050142">
    <property type="entry name" value="MADS-box/MEF2_TF"/>
</dbReference>
<evidence type="ECO:0000256" key="3">
    <source>
        <dbReference type="ARBA" id="ARBA00023125"/>
    </source>
</evidence>
<comment type="subcellular location">
    <subcellularLocation>
        <location evidence="1">Nucleus</location>
    </subcellularLocation>
</comment>
<keyword evidence="3" id="KW-0238">DNA-binding</keyword>
<gene>
    <name evidence="8" type="ORF">HRI_001146700</name>
</gene>
<comment type="caution">
    <text evidence="8">The sequence shown here is derived from an EMBL/GenBank/DDBJ whole genome shotgun (WGS) entry which is preliminary data.</text>
</comment>
<keyword evidence="9" id="KW-1185">Reference proteome</keyword>
<protein>
    <submittedName>
        <fullName evidence="8">AGAMOUS-like 67</fullName>
    </submittedName>
</protein>
<evidence type="ECO:0000259" key="7">
    <source>
        <dbReference type="PROSITE" id="PS50066"/>
    </source>
</evidence>
<evidence type="ECO:0000256" key="4">
    <source>
        <dbReference type="ARBA" id="ARBA00023163"/>
    </source>
</evidence>
<evidence type="ECO:0000256" key="1">
    <source>
        <dbReference type="ARBA" id="ARBA00004123"/>
    </source>
</evidence>
<feature type="compositionally biased region" description="Polar residues" evidence="6">
    <location>
        <begin position="172"/>
        <end position="190"/>
    </location>
</feature>
<reference evidence="8" key="1">
    <citation type="submission" date="2023-05" db="EMBL/GenBank/DDBJ databases">
        <title>Genome and transcriptome analyses reveal genes involved in the formation of fine ridges on petal epidermal cells in Hibiscus trionum.</title>
        <authorList>
            <person name="Koshimizu S."/>
            <person name="Masuda S."/>
            <person name="Ishii T."/>
            <person name="Shirasu K."/>
            <person name="Hoshino A."/>
            <person name="Arita M."/>
        </authorList>
    </citation>
    <scope>NUCLEOTIDE SEQUENCE</scope>
    <source>
        <strain evidence="8">Hamamatsu line</strain>
    </source>
</reference>
<dbReference type="EMBL" id="BSYR01000011">
    <property type="protein sequence ID" value="GMI74774.1"/>
    <property type="molecule type" value="Genomic_DNA"/>
</dbReference>
<evidence type="ECO:0000313" key="9">
    <source>
        <dbReference type="Proteomes" id="UP001165190"/>
    </source>
</evidence>
<organism evidence="8 9">
    <name type="scientific">Hibiscus trionum</name>
    <name type="common">Flower of an hour</name>
    <dbReference type="NCBI Taxonomy" id="183268"/>
    <lineage>
        <taxon>Eukaryota</taxon>
        <taxon>Viridiplantae</taxon>
        <taxon>Streptophyta</taxon>
        <taxon>Embryophyta</taxon>
        <taxon>Tracheophyta</taxon>
        <taxon>Spermatophyta</taxon>
        <taxon>Magnoliopsida</taxon>
        <taxon>eudicotyledons</taxon>
        <taxon>Gunneridae</taxon>
        <taxon>Pentapetalae</taxon>
        <taxon>rosids</taxon>
        <taxon>malvids</taxon>
        <taxon>Malvales</taxon>
        <taxon>Malvaceae</taxon>
        <taxon>Malvoideae</taxon>
        <taxon>Hibiscus</taxon>
    </lineage>
</organism>
<dbReference type="Proteomes" id="UP001165190">
    <property type="component" value="Unassembled WGS sequence"/>
</dbReference>
<dbReference type="Pfam" id="PF00319">
    <property type="entry name" value="SRF-TF"/>
    <property type="match status" value="1"/>
</dbReference>
<dbReference type="InterPro" id="IPR036879">
    <property type="entry name" value="TF_MADSbox_sf"/>
</dbReference>
<keyword evidence="5" id="KW-0539">Nucleus</keyword>
<dbReference type="Gene3D" id="3.40.1810.10">
    <property type="entry name" value="Transcription factor, MADS-box"/>
    <property type="match status" value="1"/>
</dbReference>
<dbReference type="GO" id="GO:0003677">
    <property type="term" value="F:DNA binding"/>
    <property type="evidence" value="ECO:0007669"/>
    <property type="project" value="UniProtKB-KW"/>
</dbReference>
<sequence length="190" mass="21851">MGYKRHPKKRDVDPSSRQMIYSKGRETILKKAVELSTFDDTEVGVLMFSPTGELTTYASKGRIEDMFLRYIKERRDDPDGPLENEEFLCQCLKRLKFEAEMMDKMDRCDALQRQLNELKWLDNKAEEKLRAYKPDVSKIHSAAEADYHQEVITKALRKVENVKAKLLEEETSTSNRTSDGASTSGRCGSS</sequence>
<dbReference type="AlphaFoldDB" id="A0A9W7HC31"/>
<evidence type="ECO:0000256" key="5">
    <source>
        <dbReference type="ARBA" id="ARBA00023242"/>
    </source>
</evidence>
<dbReference type="InterPro" id="IPR002100">
    <property type="entry name" value="TF_MADSbox"/>
</dbReference>
<accession>A0A9W7HC31</accession>
<dbReference type="SMART" id="SM00432">
    <property type="entry name" value="MADS"/>
    <property type="match status" value="1"/>
</dbReference>
<dbReference type="PROSITE" id="PS50066">
    <property type="entry name" value="MADS_BOX_2"/>
    <property type="match status" value="1"/>
</dbReference>
<dbReference type="PRINTS" id="PR00404">
    <property type="entry name" value="MADSDOMAIN"/>
</dbReference>
<dbReference type="GO" id="GO:0046983">
    <property type="term" value="F:protein dimerization activity"/>
    <property type="evidence" value="ECO:0007669"/>
    <property type="project" value="InterPro"/>
</dbReference>
<dbReference type="SUPFAM" id="SSF55455">
    <property type="entry name" value="SRF-like"/>
    <property type="match status" value="1"/>
</dbReference>
<dbReference type="PANTHER" id="PTHR48019">
    <property type="entry name" value="SERUM RESPONSE FACTOR HOMOLOG"/>
    <property type="match status" value="1"/>
</dbReference>
<dbReference type="OrthoDB" id="997816at2759"/>
<keyword evidence="2" id="KW-0805">Transcription regulation</keyword>
<evidence type="ECO:0000256" key="2">
    <source>
        <dbReference type="ARBA" id="ARBA00023015"/>
    </source>
</evidence>
<keyword evidence="4" id="KW-0804">Transcription</keyword>
<evidence type="ECO:0000256" key="6">
    <source>
        <dbReference type="SAM" id="MobiDB-lite"/>
    </source>
</evidence>
<proteinExistence type="predicted"/>
<evidence type="ECO:0000313" key="8">
    <source>
        <dbReference type="EMBL" id="GMI74774.1"/>
    </source>
</evidence>
<feature type="domain" description="MADS-box" evidence="7">
    <location>
        <begin position="1"/>
        <end position="61"/>
    </location>
</feature>